<accession>A0A5P1EZR2</accession>
<evidence type="ECO:0000313" key="19">
    <source>
        <dbReference type="Proteomes" id="UP000243459"/>
    </source>
</evidence>
<dbReference type="FunFam" id="1.10.287.70:FF:000037">
    <property type="entry name" value="Glutamate receptor"/>
    <property type="match status" value="2"/>
</dbReference>
<feature type="transmembrane region" description="Helical" evidence="16">
    <location>
        <begin position="1328"/>
        <end position="1346"/>
    </location>
</feature>
<evidence type="ECO:0000256" key="1">
    <source>
        <dbReference type="ARBA" id="ARBA00004141"/>
    </source>
</evidence>
<dbReference type="InterPro" id="IPR044440">
    <property type="entry name" value="GABAb_receptor_plant_PBP1"/>
</dbReference>
<evidence type="ECO:0000256" key="6">
    <source>
        <dbReference type="ARBA" id="ARBA00022729"/>
    </source>
</evidence>
<keyword evidence="7 16" id="KW-1133">Transmembrane helix</keyword>
<keyword evidence="19" id="KW-1185">Reference proteome</keyword>
<keyword evidence="5 16" id="KW-0812">Transmembrane</keyword>
<keyword evidence="6" id="KW-0732">Signal</keyword>
<protein>
    <recommendedName>
        <fullName evidence="17">Ionotropic glutamate receptor C-terminal domain-containing protein</fullName>
    </recommendedName>
</protein>
<dbReference type="Gene3D" id="1.10.287.70">
    <property type="match status" value="2"/>
</dbReference>
<comment type="function">
    <text evidence="14">Glutamate-gated receptor that probably acts as a non-selective cation channel. May be involved in light-signal transduction and calcium homeostasis via the regulation of calcium influx into cells.</text>
</comment>
<dbReference type="InterPro" id="IPR019594">
    <property type="entry name" value="Glu/Gly-bd"/>
</dbReference>
<comment type="similarity">
    <text evidence="2">Belongs to the glutamate-gated ion channel (TC 1.A.10.1) family.</text>
</comment>
<evidence type="ECO:0000256" key="5">
    <source>
        <dbReference type="ARBA" id="ARBA00022692"/>
    </source>
</evidence>
<gene>
    <name evidence="18" type="ORF">A4U43_C05F25290</name>
</gene>
<comment type="subunit">
    <text evidence="3">May form heteromers.</text>
</comment>
<evidence type="ECO:0000256" key="3">
    <source>
        <dbReference type="ARBA" id="ARBA00011095"/>
    </source>
</evidence>
<evidence type="ECO:0000256" key="16">
    <source>
        <dbReference type="SAM" id="Phobius"/>
    </source>
</evidence>
<evidence type="ECO:0000256" key="4">
    <source>
        <dbReference type="ARBA" id="ARBA00022448"/>
    </source>
</evidence>
<feature type="transmembrane region" description="Helical" evidence="16">
    <location>
        <begin position="675"/>
        <end position="699"/>
    </location>
</feature>
<feature type="transmembrane region" description="Helical" evidence="16">
    <location>
        <begin position="1298"/>
        <end position="1316"/>
    </location>
</feature>
<dbReference type="InterPro" id="IPR015683">
    <property type="entry name" value="Ionotropic_Glu_rcpt"/>
</dbReference>
<dbReference type="Gramene" id="ONK69650">
    <property type="protein sequence ID" value="ONK69650"/>
    <property type="gene ID" value="A4U43_C05F25290"/>
</dbReference>
<feature type="domain" description="Ionotropic glutamate receptor C-terminal" evidence="17">
    <location>
        <begin position="312"/>
        <end position="654"/>
    </location>
</feature>
<dbReference type="InterPro" id="IPR028082">
    <property type="entry name" value="Peripla_BP_I"/>
</dbReference>
<dbReference type="SMART" id="SM00079">
    <property type="entry name" value="PBPe"/>
    <property type="match status" value="2"/>
</dbReference>
<dbReference type="Pfam" id="PF01094">
    <property type="entry name" value="ANF_receptor"/>
    <property type="match status" value="1"/>
</dbReference>
<dbReference type="InterPro" id="IPR001828">
    <property type="entry name" value="ANF_lig-bd_rcpt"/>
</dbReference>
<evidence type="ECO:0000256" key="15">
    <source>
        <dbReference type="SAM" id="MobiDB-lite"/>
    </source>
</evidence>
<evidence type="ECO:0000256" key="2">
    <source>
        <dbReference type="ARBA" id="ARBA00008685"/>
    </source>
</evidence>
<proteinExistence type="inferred from homology"/>
<evidence type="ECO:0000256" key="12">
    <source>
        <dbReference type="ARBA" id="ARBA00023286"/>
    </source>
</evidence>
<dbReference type="FunFam" id="3.40.190.10:FF:000396">
    <property type="entry name" value="Glutamate receptor"/>
    <property type="match status" value="1"/>
</dbReference>
<sequence length="1637" mass="182497">MTPLAPPPPPPPLVSSPLRSQTPSTSALRNPRPPGSPSAKTCQVSLALAPLDFYSSRPNSTPSCVSTSATPADDVVAAPLRRVRPDLQRRRRRNPRPPSLLLRLLRRLHRRRIPRHHRLLLRHGEPLRLHVPHLLTSSARPSPTPPPAFPSRDVARTSNWRRVVRSTRTPHSASSFVPYLVDALDAMWIPSPLRRPDIPPPPSSSSQSSLSTLPVSKSGPKFLESIQSTAFLGLAGEFRLLRRELNPAAFKIVNLIGEKGHGIGFWTQADRLTRRLKEPRSTVGLGPVLWPPGDSLDIPKGFVQPTSGERIRIAVPGQVEPGFQAFLNVMRDPITNKTTASGFVIEVFEAAVRMLPYALLFEYVLASGGAYTTLVQQVPKKYDAVVGDVTITANRSSYVDFTMPYMFSGVSMVVPVKDDNRNAWIFLKPLKADLWIVSGLFFIFTGIVVWLLEHRINPEFRGPPSHQAGTTFYFIFSTLVFSHKETIVSNLTRIVVIVWVFVVLILSSSYTANLTSMLTVRQLQPTVPDLQALQKTNENVGYLRNSFVGGFLKDMGFHDSRLKPYRSPQQYAEALKTGTRKGGVGAVVDEIPYLNVFLRDYCANYTIAGGTNKTGGFGFVFPKGSPIVPDLSRAILNLTESDEMAEIERKWFGDRTTCPDESSPFNSKSLSFENFWGLFLITGIASILCLIIFTLSFWYKNRHFLNNIASDDSVKWSTKSIAIARRYDEKDLNSHTFRRESAIRRRSMAVRAADKSLDVGVILDTSSWIGNISWSCIPMALEDFYVANPNYTTRLNLHLRDSGNTAFGAAVAALDLLQNVQVQAIIGPQTSTEAKFVIELGDKAHVPIISFSAKSPSLSHQKNPYFIRTGLSDYIQSKVIASIVQFFKWKEVVPLFEDTEYGNGIIPYLIDALQEVEAHVTYRSSLPLSATKVQIMEELDKLKSMRTRVFVVHMTYSLGLQLFKHAKEAGMMGEGYVWIATYGLTDIVDLMGSSVSHEMQGVLGVKPYVRESNKLSEFKLRWKKKFKQVNFGAKISEPTVFGLWAYDTVWSLALSAQNVYVTNSTFQGLNTTDNATDFARLGLSSSGPLILNQMLGTKFDGISGEFELINGQLESKRFEIINVVDNGKKTIGFCTLENNTSWIVHFKDDPVDIMWPGGKKVVPKGWEWPTMGRELRIGIPVKPGFGGFVRIEDGSAKGYCIEVFNAVMTQMPYKVSYKYIPYEDAHGNMNGTYDDLVYEVFRQKYDAVVGDITIIANRSLYVDFTLPYTESGVSMLVPIKDKRHKGAWTFLEPLSTDLWLASAAFFIFTGFVVWFLEHRINEEFRGTISNQLGTIFYFAFSTLVFAHREKVLGNLARIVVIIWVFVVLVLQSSYTASLTSKLTVEQLQPTVADINELLKNGDSVGYLDDSFMPGLLKQLNFHESKIIPYKSPEDYNEAMSNGTVAAIFDEIPYLRVFLSKYCGKYTMTGPTYKTDGFGFAFPKGSPLVPDISRAVLKVMEGEIMTKFEKEPYVDGNCSDQEDSTTTSNSLRKITSLAKVYDQRDPSSVRKKDEAVDRPASVGDIMLTPCTMSAPQSPLSILNPGDQEGFETDEGEGMVMDDDDDGDAPGTPGREINSQNPDPPSFAEMLPERNSGSP</sequence>
<feature type="region of interest" description="Disordered" evidence="15">
    <location>
        <begin position="1"/>
        <end position="42"/>
    </location>
</feature>
<feature type="compositionally biased region" description="Acidic residues" evidence="15">
    <location>
        <begin position="1587"/>
        <end position="1606"/>
    </location>
</feature>
<reference evidence="19" key="1">
    <citation type="journal article" date="2017" name="Nat. Commun.">
        <title>The asparagus genome sheds light on the origin and evolution of a young Y chromosome.</title>
        <authorList>
            <person name="Harkess A."/>
            <person name="Zhou J."/>
            <person name="Xu C."/>
            <person name="Bowers J.E."/>
            <person name="Van der Hulst R."/>
            <person name="Ayyampalayam S."/>
            <person name="Mercati F."/>
            <person name="Riccardi P."/>
            <person name="McKain M.R."/>
            <person name="Kakrana A."/>
            <person name="Tang H."/>
            <person name="Ray J."/>
            <person name="Groenendijk J."/>
            <person name="Arikit S."/>
            <person name="Mathioni S.M."/>
            <person name="Nakano M."/>
            <person name="Shan H."/>
            <person name="Telgmann-Rauber A."/>
            <person name="Kanno A."/>
            <person name="Yue Z."/>
            <person name="Chen H."/>
            <person name="Li W."/>
            <person name="Chen Y."/>
            <person name="Xu X."/>
            <person name="Zhang Y."/>
            <person name="Luo S."/>
            <person name="Chen H."/>
            <person name="Gao J."/>
            <person name="Mao Z."/>
            <person name="Pires J.C."/>
            <person name="Luo M."/>
            <person name="Kudrna D."/>
            <person name="Wing R.A."/>
            <person name="Meyers B.C."/>
            <person name="Yi K."/>
            <person name="Kong H."/>
            <person name="Lavrijsen P."/>
            <person name="Sunseri F."/>
            <person name="Falavigna A."/>
            <person name="Ye Y."/>
            <person name="Leebens-Mack J.H."/>
            <person name="Chen G."/>
        </authorList>
    </citation>
    <scope>NUCLEOTIDE SEQUENCE [LARGE SCALE GENOMIC DNA]</scope>
    <source>
        <strain evidence="19">cv. DH0086</strain>
    </source>
</reference>
<organism evidence="18 19">
    <name type="scientific">Asparagus officinalis</name>
    <name type="common">Garden asparagus</name>
    <dbReference type="NCBI Taxonomy" id="4686"/>
    <lineage>
        <taxon>Eukaryota</taxon>
        <taxon>Viridiplantae</taxon>
        <taxon>Streptophyta</taxon>
        <taxon>Embryophyta</taxon>
        <taxon>Tracheophyta</taxon>
        <taxon>Spermatophyta</taxon>
        <taxon>Magnoliopsida</taxon>
        <taxon>Liliopsida</taxon>
        <taxon>Asparagales</taxon>
        <taxon>Asparagaceae</taxon>
        <taxon>Asparagoideae</taxon>
        <taxon>Asparagus</taxon>
    </lineage>
</organism>
<dbReference type="EMBL" id="CM007385">
    <property type="protein sequence ID" value="ONK69650.1"/>
    <property type="molecule type" value="Genomic_DNA"/>
</dbReference>
<feature type="compositionally biased region" description="Pro residues" evidence="15">
    <location>
        <begin position="1"/>
        <end position="14"/>
    </location>
</feature>
<evidence type="ECO:0000256" key="9">
    <source>
        <dbReference type="ARBA" id="ARBA00023136"/>
    </source>
</evidence>
<feature type="compositionally biased region" description="Low complexity" evidence="15">
    <location>
        <begin position="204"/>
        <end position="214"/>
    </location>
</feature>
<feature type="transmembrane region" description="Helical" evidence="16">
    <location>
        <begin position="434"/>
        <end position="452"/>
    </location>
</feature>
<evidence type="ECO:0000256" key="11">
    <source>
        <dbReference type="ARBA" id="ARBA00023180"/>
    </source>
</evidence>
<feature type="region of interest" description="Disordered" evidence="15">
    <location>
        <begin position="76"/>
        <end position="95"/>
    </location>
</feature>
<dbReference type="PANTHER" id="PTHR18966">
    <property type="entry name" value="IONOTROPIC GLUTAMATE RECEPTOR"/>
    <property type="match status" value="1"/>
</dbReference>
<dbReference type="Pfam" id="PF00060">
    <property type="entry name" value="Lig_chan"/>
    <property type="match status" value="2"/>
</dbReference>
<dbReference type="CDD" id="cd13686">
    <property type="entry name" value="GluR_Plant"/>
    <property type="match status" value="2"/>
</dbReference>
<keyword evidence="9 16" id="KW-0472">Membrane</keyword>
<keyword evidence="13" id="KW-0407">Ion channel</keyword>
<evidence type="ECO:0000256" key="10">
    <source>
        <dbReference type="ARBA" id="ARBA00023170"/>
    </source>
</evidence>
<keyword evidence="11" id="KW-0325">Glycoprotein</keyword>
<dbReference type="Proteomes" id="UP000243459">
    <property type="component" value="Chromosome 5"/>
</dbReference>
<keyword evidence="10" id="KW-0675">Receptor</keyword>
<feature type="region of interest" description="Disordered" evidence="15">
    <location>
        <begin position="194"/>
        <end position="214"/>
    </location>
</feature>
<keyword evidence="12" id="KW-1071">Ligand-gated ion channel</keyword>
<dbReference type="GO" id="GO:0015276">
    <property type="term" value="F:ligand-gated monoatomic ion channel activity"/>
    <property type="evidence" value="ECO:0007669"/>
    <property type="project" value="InterPro"/>
</dbReference>
<comment type="subcellular location">
    <subcellularLocation>
        <location evidence="1">Membrane</location>
        <topology evidence="1">Multi-pass membrane protein</topology>
    </subcellularLocation>
</comment>
<feature type="transmembrane region" description="Helical" evidence="16">
    <location>
        <begin position="494"/>
        <end position="512"/>
    </location>
</feature>
<keyword evidence="4" id="KW-0813">Transport</keyword>
<dbReference type="SUPFAM" id="SSF53822">
    <property type="entry name" value="Periplasmic binding protein-like I"/>
    <property type="match status" value="1"/>
</dbReference>
<evidence type="ECO:0000256" key="7">
    <source>
        <dbReference type="ARBA" id="ARBA00022989"/>
    </source>
</evidence>
<dbReference type="OMA" id="HEENAHE"/>
<dbReference type="FunFam" id="3.40.50.2300:FF:000081">
    <property type="entry name" value="Glutamate receptor"/>
    <property type="match status" value="1"/>
</dbReference>
<dbReference type="FunFam" id="3.40.190.10:FF:000103">
    <property type="entry name" value="Glutamate receptor"/>
    <property type="match status" value="1"/>
</dbReference>
<feature type="transmembrane region" description="Helical" evidence="16">
    <location>
        <begin position="1352"/>
        <end position="1370"/>
    </location>
</feature>
<dbReference type="Pfam" id="PF10613">
    <property type="entry name" value="Lig_chan-Glu_bd"/>
    <property type="match status" value="1"/>
</dbReference>
<evidence type="ECO:0000256" key="13">
    <source>
        <dbReference type="ARBA" id="ARBA00023303"/>
    </source>
</evidence>
<name>A0A5P1EZR2_ASPOF</name>
<feature type="compositionally biased region" description="Polar residues" evidence="15">
    <location>
        <begin position="1569"/>
        <end position="1579"/>
    </location>
</feature>
<dbReference type="GO" id="GO:0016020">
    <property type="term" value="C:membrane"/>
    <property type="evidence" value="ECO:0007669"/>
    <property type="project" value="UniProtKB-SubCell"/>
</dbReference>
<feature type="transmembrane region" description="Helical" evidence="16">
    <location>
        <begin position="464"/>
        <end position="482"/>
    </location>
</feature>
<dbReference type="InterPro" id="IPR001320">
    <property type="entry name" value="Iontro_rcpt_C"/>
</dbReference>
<dbReference type="Gene3D" id="3.40.50.2300">
    <property type="match status" value="2"/>
</dbReference>
<feature type="compositionally biased region" description="Basic and acidic residues" evidence="15">
    <location>
        <begin position="1540"/>
        <end position="1556"/>
    </location>
</feature>
<keyword evidence="8" id="KW-0406">Ion transport</keyword>
<evidence type="ECO:0000256" key="8">
    <source>
        <dbReference type="ARBA" id="ARBA00023065"/>
    </source>
</evidence>
<dbReference type="SUPFAM" id="SSF53850">
    <property type="entry name" value="Periplasmic binding protein-like II"/>
    <property type="match status" value="2"/>
</dbReference>
<dbReference type="Gene3D" id="3.40.190.10">
    <property type="entry name" value="Periplasmic binding protein-like II"/>
    <property type="match status" value="3"/>
</dbReference>
<feature type="region of interest" description="Disordered" evidence="15">
    <location>
        <begin position="1536"/>
        <end position="1637"/>
    </location>
</feature>
<evidence type="ECO:0000256" key="14">
    <source>
        <dbReference type="ARBA" id="ARBA00049638"/>
    </source>
</evidence>
<evidence type="ECO:0000313" key="18">
    <source>
        <dbReference type="EMBL" id="ONK69650.1"/>
    </source>
</evidence>
<feature type="domain" description="Ionotropic glutamate receptor C-terminal" evidence="17">
    <location>
        <begin position="1176"/>
        <end position="1514"/>
    </location>
</feature>
<evidence type="ECO:0000259" key="17">
    <source>
        <dbReference type="SMART" id="SM00079"/>
    </source>
</evidence>
<dbReference type="CDD" id="cd19990">
    <property type="entry name" value="PBP1_GABAb_receptor_plant"/>
    <property type="match status" value="1"/>
</dbReference>